<keyword evidence="2" id="KW-1185">Reference proteome</keyword>
<dbReference type="Pfam" id="PF16161">
    <property type="entry name" value="DUF4867"/>
    <property type="match status" value="1"/>
</dbReference>
<dbReference type="OrthoDB" id="358393at2"/>
<reference evidence="1 2" key="1">
    <citation type="submission" date="2014-11" db="EMBL/GenBank/DDBJ databases">
        <authorList>
            <person name="Urmite Genomes Urmite Genomes"/>
        </authorList>
    </citation>
    <scope>NUCLEOTIDE SEQUENCE [LARGE SCALE GENOMIC DNA]</scope>
    <source>
        <strain evidence="1 2">Oc5</strain>
    </source>
</reference>
<protein>
    <recommendedName>
        <fullName evidence="3">DUF4867 domain-containing protein</fullName>
    </recommendedName>
</protein>
<dbReference type="RefSeq" id="WP_042530237.1">
    <property type="nucleotide sequence ID" value="NZ_CAXOIH010000010.1"/>
</dbReference>
<dbReference type="AlphaFoldDB" id="A0A0A1MQ99"/>
<organism evidence="1 2">
    <name type="scientific">Oceanobacillus oncorhynchi</name>
    <dbReference type="NCBI Taxonomy" id="545501"/>
    <lineage>
        <taxon>Bacteria</taxon>
        <taxon>Bacillati</taxon>
        <taxon>Bacillota</taxon>
        <taxon>Bacilli</taxon>
        <taxon>Bacillales</taxon>
        <taxon>Bacillaceae</taxon>
        <taxon>Oceanobacillus</taxon>
    </lineage>
</organism>
<dbReference type="EMBL" id="CDGG01000001">
    <property type="protein sequence ID" value="CEI81231.1"/>
    <property type="molecule type" value="Genomic_DNA"/>
</dbReference>
<dbReference type="Proteomes" id="UP000040453">
    <property type="component" value="Unassembled WGS sequence"/>
</dbReference>
<name>A0A0A1MQ99_9BACI</name>
<evidence type="ECO:0000313" key="1">
    <source>
        <dbReference type="EMBL" id="CEI81231.1"/>
    </source>
</evidence>
<accession>A0A0A1MQ99</accession>
<dbReference type="STRING" id="545501.BN997_01049"/>
<evidence type="ECO:0000313" key="2">
    <source>
        <dbReference type="Proteomes" id="UP000040453"/>
    </source>
</evidence>
<gene>
    <name evidence="1" type="ORF">BN997_01049</name>
</gene>
<proteinExistence type="predicted"/>
<evidence type="ECO:0008006" key="3">
    <source>
        <dbReference type="Google" id="ProtNLM"/>
    </source>
</evidence>
<dbReference type="InterPro" id="IPR032358">
    <property type="entry name" value="DUF4867"/>
</dbReference>
<sequence length="225" mass="25609">MNNLLKKLQENNSNKTIHSITADKFKKYGRILTGFDWSEWNETMKQIEIPQDVNQYIASDTALEKAKLTEKIQTTLFGGMEIQVGYCNGPNSHLNGLEYHKGSEINIAVTDLILILGHTGDIHKNKYKTENLDIFYLPKGTMIEIYQTTLHFAPCKVNEEGFKCMVILPKGTNEPIDFSKSVITEEDKLLFMKNKWLLAHPDRTPLISKGAYPGIIGENFKLETI</sequence>